<dbReference type="STRING" id="584708.Apau_1774"/>
<name>E3CVJ9_9BACT</name>
<dbReference type="RefSeq" id="WP_006301413.1">
    <property type="nucleotide sequence ID" value="NZ_CM001022.1"/>
</dbReference>
<sequence length="147" mass="15859">MNQIQIRHYRVEGLACTPWAETLKTLNDLCRQMAPRFAAMDLQLALQEVELPDTPENRAFGNLVTLACPEADQPETALEALLGVRVEHDLCEECGDICRTLVVEEGARFQALPSGLLMDGILRMAFSVIAPEGGCSGTCGSCSGCCG</sequence>
<dbReference type="eggNOG" id="ENOG5032YQI">
    <property type="taxonomic scope" value="Bacteria"/>
</dbReference>
<protein>
    <submittedName>
        <fullName evidence="1">Uncharacterized protein</fullName>
    </submittedName>
</protein>
<dbReference type="InterPro" id="IPR021219">
    <property type="entry name" value="DUF2703"/>
</dbReference>
<dbReference type="Proteomes" id="UP000005096">
    <property type="component" value="Chromosome"/>
</dbReference>
<dbReference type="PaxDb" id="584708-Apau_1774"/>
<proteinExistence type="predicted"/>
<evidence type="ECO:0000313" key="2">
    <source>
        <dbReference type="Proteomes" id="UP000005096"/>
    </source>
</evidence>
<dbReference type="EMBL" id="CM001022">
    <property type="protein sequence ID" value="EFQ24190.1"/>
    <property type="molecule type" value="Genomic_DNA"/>
</dbReference>
<dbReference type="Pfam" id="PF10865">
    <property type="entry name" value="DUF2703"/>
    <property type="match status" value="1"/>
</dbReference>
<accession>E3CVJ9</accession>
<reference evidence="1 2" key="1">
    <citation type="journal article" date="2010" name="Stand. Genomic Sci.">
        <title>Non-contiguous finished genome sequence of Aminomonas paucivorans type strain (GLU-3).</title>
        <authorList>
            <person name="Pitluck S."/>
            <person name="Yasawong M."/>
            <person name="Held B."/>
            <person name="Lapidus A."/>
            <person name="Nolan M."/>
            <person name="Copeland A."/>
            <person name="Lucas S."/>
            <person name="Del Rio T.G."/>
            <person name="Tice H."/>
            <person name="Cheng J.F."/>
            <person name="Chertkov O."/>
            <person name="Goodwin L."/>
            <person name="Tapia R."/>
            <person name="Han C."/>
            <person name="Liolios K."/>
            <person name="Ivanova N."/>
            <person name="Mavromatis K."/>
            <person name="Ovchinnikova G."/>
            <person name="Pati A."/>
            <person name="Chen A."/>
            <person name="Palaniappan K."/>
            <person name="Land M."/>
            <person name="Hauser L."/>
            <person name="Chang Y.J."/>
            <person name="Jeffries C.D."/>
            <person name="Pukall R."/>
            <person name="Spring S."/>
            <person name="Rohde M."/>
            <person name="Sikorski J."/>
            <person name="Goker M."/>
            <person name="Woyke T."/>
            <person name="Bristow J."/>
            <person name="Eisen J.A."/>
            <person name="Markowitz V."/>
            <person name="Hugenholtz P."/>
            <person name="Kyrpides N.C."/>
            <person name="Klenk H.P."/>
        </authorList>
    </citation>
    <scope>NUCLEOTIDE SEQUENCE [LARGE SCALE GENOMIC DNA]</scope>
    <source>
        <strain evidence="1 2">DSM 12260</strain>
    </source>
</reference>
<organism evidence="1 2">
    <name type="scientific">Aminomonas paucivorans DSM 12260</name>
    <dbReference type="NCBI Taxonomy" id="584708"/>
    <lineage>
        <taxon>Bacteria</taxon>
        <taxon>Thermotogati</taxon>
        <taxon>Synergistota</taxon>
        <taxon>Synergistia</taxon>
        <taxon>Synergistales</taxon>
        <taxon>Synergistaceae</taxon>
        <taxon>Aminomonas</taxon>
    </lineage>
</organism>
<dbReference type="HOGENOM" id="CLU_129727_0_0_0"/>
<dbReference type="AlphaFoldDB" id="E3CVJ9"/>
<keyword evidence="2" id="KW-1185">Reference proteome</keyword>
<gene>
    <name evidence="1" type="ORF">Apau_1774</name>
</gene>
<evidence type="ECO:0000313" key="1">
    <source>
        <dbReference type="EMBL" id="EFQ24190.1"/>
    </source>
</evidence>